<comment type="caution">
    <text evidence="2">The sequence shown here is derived from an EMBL/GenBank/DDBJ whole genome shotgun (WGS) entry which is preliminary data.</text>
</comment>
<evidence type="ECO:0000313" key="2">
    <source>
        <dbReference type="EMBL" id="KAL2817098.1"/>
    </source>
</evidence>
<feature type="region of interest" description="Disordered" evidence="1">
    <location>
        <begin position="130"/>
        <end position="156"/>
    </location>
</feature>
<evidence type="ECO:0000313" key="3">
    <source>
        <dbReference type="Proteomes" id="UP001610334"/>
    </source>
</evidence>
<proteinExistence type="predicted"/>
<dbReference type="EMBL" id="JBFXLT010000019">
    <property type="protein sequence ID" value="KAL2817098.1"/>
    <property type="molecule type" value="Genomic_DNA"/>
</dbReference>
<gene>
    <name evidence="2" type="ORF">BJX63DRAFT_116671</name>
</gene>
<name>A0ABR4HNN2_9EURO</name>
<accession>A0ABR4HNN2</accession>
<organism evidence="2 3">
    <name type="scientific">Aspergillus granulosus</name>
    <dbReference type="NCBI Taxonomy" id="176169"/>
    <lineage>
        <taxon>Eukaryota</taxon>
        <taxon>Fungi</taxon>
        <taxon>Dikarya</taxon>
        <taxon>Ascomycota</taxon>
        <taxon>Pezizomycotina</taxon>
        <taxon>Eurotiomycetes</taxon>
        <taxon>Eurotiomycetidae</taxon>
        <taxon>Eurotiales</taxon>
        <taxon>Aspergillaceae</taxon>
        <taxon>Aspergillus</taxon>
        <taxon>Aspergillus subgen. Nidulantes</taxon>
    </lineage>
</organism>
<evidence type="ECO:0000256" key="1">
    <source>
        <dbReference type="SAM" id="MobiDB-lite"/>
    </source>
</evidence>
<sequence>MRVALDIHIARRLAAGAQTPCPSDDRFRQLGEWSPVSVWKWKCGSPPGSPTRSTSTHILAHHLIVGLLDDSILRSRQAGGTVPLSPRQEGSRRAGGPRSRMGRFLSRESLDQLVRIRKISFTGLSFEPSRATEREIDSRKEALGRSEDPEIVLTTK</sequence>
<reference evidence="2 3" key="1">
    <citation type="submission" date="2024-07" db="EMBL/GenBank/DDBJ databases">
        <title>Section-level genome sequencing and comparative genomics of Aspergillus sections Usti and Cavernicolus.</title>
        <authorList>
            <consortium name="Lawrence Berkeley National Laboratory"/>
            <person name="Nybo J.L."/>
            <person name="Vesth T.C."/>
            <person name="Theobald S."/>
            <person name="Frisvad J.C."/>
            <person name="Larsen T.O."/>
            <person name="Kjaerboelling I."/>
            <person name="Rothschild-Mancinelli K."/>
            <person name="Lyhne E.K."/>
            <person name="Kogle M.E."/>
            <person name="Barry K."/>
            <person name="Clum A."/>
            <person name="Na H."/>
            <person name="Ledsgaard L."/>
            <person name="Lin J."/>
            <person name="Lipzen A."/>
            <person name="Kuo A."/>
            <person name="Riley R."/>
            <person name="Mondo S."/>
            <person name="Labutti K."/>
            <person name="Haridas S."/>
            <person name="Pangalinan J."/>
            <person name="Salamov A.A."/>
            <person name="Simmons B.A."/>
            <person name="Magnuson J.K."/>
            <person name="Chen J."/>
            <person name="Drula E."/>
            <person name="Henrissat B."/>
            <person name="Wiebenga A."/>
            <person name="Lubbers R.J."/>
            <person name="Gomes A.C."/>
            <person name="Makela M.R."/>
            <person name="Stajich J."/>
            <person name="Grigoriev I.V."/>
            <person name="Mortensen U.H."/>
            <person name="De Vries R.P."/>
            <person name="Baker S.E."/>
            <person name="Andersen M.R."/>
        </authorList>
    </citation>
    <scope>NUCLEOTIDE SEQUENCE [LARGE SCALE GENOMIC DNA]</scope>
    <source>
        <strain evidence="2 3">CBS 588.65</strain>
    </source>
</reference>
<feature type="region of interest" description="Disordered" evidence="1">
    <location>
        <begin position="78"/>
        <end position="102"/>
    </location>
</feature>
<dbReference type="Proteomes" id="UP001610334">
    <property type="component" value="Unassembled WGS sequence"/>
</dbReference>
<feature type="compositionally biased region" description="Basic and acidic residues" evidence="1">
    <location>
        <begin position="130"/>
        <end position="148"/>
    </location>
</feature>
<protein>
    <submittedName>
        <fullName evidence="2">Uncharacterized protein</fullName>
    </submittedName>
</protein>
<keyword evidence="3" id="KW-1185">Reference proteome</keyword>